<organism evidence="2 3">
    <name type="scientific">Stenotrophomonas maltophilia</name>
    <name type="common">Pseudomonas maltophilia</name>
    <name type="synonym">Xanthomonas maltophilia</name>
    <dbReference type="NCBI Taxonomy" id="40324"/>
    <lineage>
        <taxon>Bacteria</taxon>
        <taxon>Pseudomonadati</taxon>
        <taxon>Pseudomonadota</taxon>
        <taxon>Gammaproteobacteria</taxon>
        <taxon>Lysobacterales</taxon>
        <taxon>Lysobacteraceae</taxon>
        <taxon>Stenotrophomonas</taxon>
        <taxon>Stenotrophomonas maltophilia group</taxon>
    </lineage>
</organism>
<evidence type="ECO:0000313" key="2">
    <source>
        <dbReference type="EMBL" id="MDT3470368.1"/>
    </source>
</evidence>
<keyword evidence="1" id="KW-0812">Transmembrane</keyword>
<keyword evidence="1" id="KW-1133">Transmembrane helix</keyword>
<protein>
    <submittedName>
        <fullName evidence="2">Type VI secretion system effector</fullName>
    </submittedName>
</protein>
<comment type="caution">
    <text evidence="2">The sequence shown here is derived from an EMBL/GenBank/DDBJ whole genome shotgun (WGS) entry which is preliminary data.</text>
</comment>
<dbReference type="NCBIfam" id="NF041560">
    <property type="entry name" value="T6SS_Burk_ExIF"/>
    <property type="match status" value="1"/>
</dbReference>
<accession>A0AAJ2MUN9</accession>
<dbReference type="Proteomes" id="UP001251948">
    <property type="component" value="Unassembled WGS sequence"/>
</dbReference>
<feature type="transmembrane region" description="Helical" evidence="1">
    <location>
        <begin position="176"/>
        <end position="199"/>
    </location>
</feature>
<dbReference type="EMBL" id="JAVSKO010000010">
    <property type="protein sequence ID" value="MDT3470368.1"/>
    <property type="molecule type" value="Genomic_DNA"/>
</dbReference>
<sequence>MTAKVKARQSACAPFDTEVGVISNLRIKRSVESVFWRSGDREGMAATGAFAAALGLSGPAASMAMMSSEEMEEPVVRVEFRLDDLIVKGLLWNWPYKEGDLVRVVGSRNPDGVFIAFSVLDERKRLIVSYPHVSAGSRAHWISVWKYTSLISLPICTLFTVGIGLNSLGILEDGWLLLKLLLCIFAGLLLIAATVGISIGYRFHRFAQLADGIFGSLGWGDSKNVNLRRITKLRKSPSDPAALGDTYFRY</sequence>
<name>A0AAJ2MUN9_STEMA</name>
<dbReference type="RefSeq" id="WP_312564199.1">
    <property type="nucleotide sequence ID" value="NZ_JAVSKO010000010.1"/>
</dbReference>
<reference evidence="2" key="1">
    <citation type="submission" date="2023-07" db="EMBL/GenBank/DDBJ databases">
        <title>Comparative genomics of clinical Stenotrophomonas maltophilia isolates reveals regions of diversity which correlate with colonization and persistence in vivo.</title>
        <authorList>
            <person name="Mcdaniel M.S."/>
            <person name="Swords W.E."/>
            <person name="Sumpter N.A."/>
            <person name="Lindgren N.R."/>
            <person name="Billiot C.E."/>
        </authorList>
    </citation>
    <scope>NUCLEOTIDE SEQUENCE</scope>
    <source>
        <strain evidence="2">Ism4</strain>
    </source>
</reference>
<gene>
    <name evidence="2" type="ORF">ROV92_20450</name>
</gene>
<evidence type="ECO:0000313" key="3">
    <source>
        <dbReference type="Proteomes" id="UP001251948"/>
    </source>
</evidence>
<keyword evidence="1" id="KW-0472">Membrane</keyword>
<feature type="transmembrane region" description="Helical" evidence="1">
    <location>
        <begin position="147"/>
        <end position="170"/>
    </location>
</feature>
<dbReference type="InterPro" id="IPR048130">
    <property type="entry name" value="T6SS_ExIF-like"/>
</dbReference>
<evidence type="ECO:0000256" key="1">
    <source>
        <dbReference type="SAM" id="Phobius"/>
    </source>
</evidence>
<dbReference type="AlphaFoldDB" id="A0AAJ2MUN9"/>
<proteinExistence type="predicted"/>